<dbReference type="Proteomes" id="UP000007962">
    <property type="component" value="Chromosome"/>
</dbReference>
<reference evidence="1 2" key="1">
    <citation type="journal article" date="2009" name="Stand. Genomic Sci.">
        <title>Complete genome sequence of Beutenbergia cavernae type strain (HKI 0122).</title>
        <authorList>
            <person name="Land M."/>
            <person name="Pukall R."/>
            <person name="Abt B."/>
            <person name="Goker M."/>
            <person name="Rohde M."/>
            <person name="Glavina Del Rio T."/>
            <person name="Tice H."/>
            <person name="Copeland A."/>
            <person name="Cheng J.F."/>
            <person name="Lucas S."/>
            <person name="Chen F."/>
            <person name="Nolan M."/>
            <person name="Bruce D."/>
            <person name="Goodwin L."/>
            <person name="Pitluck S."/>
            <person name="Ivanova N."/>
            <person name="Mavromatis K."/>
            <person name="Ovchinnikova G."/>
            <person name="Pati A."/>
            <person name="Chen A."/>
            <person name="Palaniappan K."/>
            <person name="Hauser L."/>
            <person name="Chang Y.J."/>
            <person name="Jefferies C.C."/>
            <person name="Saunders E."/>
            <person name="Brettin T."/>
            <person name="Detter J.C."/>
            <person name="Han C."/>
            <person name="Chain P."/>
            <person name="Bristow J."/>
            <person name="Eisen J.A."/>
            <person name="Markowitz V."/>
            <person name="Hugenholtz P."/>
            <person name="Kyrpides N.C."/>
            <person name="Klenk H.P."/>
            <person name="Lapidus A."/>
        </authorList>
    </citation>
    <scope>NUCLEOTIDE SEQUENCE [LARGE SCALE GENOMIC DNA]</scope>
    <source>
        <strain evidence="2">ATCC BAA-8 / DSM 12333 / NBRC 16432</strain>
    </source>
</reference>
<dbReference type="eggNOG" id="COG0237">
    <property type="taxonomic scope" value="Bacteria"/>
</dbReference>
<dbReference type="InterPro" id="IPR027417">
    <property type="entry name" value="P-loop_NTPase"/>
</dbReference>
<dbReference type="STRING" id="471853.Bcav_0402"/>
<evidence type="ECO:0000313" key="1">
    <source>
        <dbReference type="EMBL" id="ACQ78666.1"/>
    </source>
</evidence>
<evidence type="ECO:0000313" key="2">
    <source>
        <dbReference type="Proteomes" id="UP000007962"/>
    </source>
</evidence>
<accession>C5BWK8</accession>
<sequence>MMWIGGAPGAGKSTIARALAHEHDLPLHPIDRWTYDHVQRLGPRDWPPPDPEEPDAAAEVFVESSRERLALVRADVRARDLGEVPAVVEGPQLFPDDASGLRDGWAVWLVPDAEQTRSARERRLAAVEDPGGRARLAGYLARDAVLARRVREGAVVAGRPVVEVGADPDWVAVRRAAEAALAPALGAASRLEPGARLAEQRRFENRAAARQIRLWVETERLDARPEFPFACECGRSRCAATWPATVGAYEATASDGPVVTAEHR</sequence>
<organism evidence="1 2">
    <name type="scientific">Beutenbergia cavernae (strain ATCC BAA-8 / DSM 12333 / CCUG 43141 / JCM 11478 / NBRC 16432 / NCIMB 13614 / HKI 0122)</name>
    <dbReference type="NCBI Taxonomy" id="471853"/>
    <lineage>
        <taxon>Bacteria</taxon>
        <taxon>Bacillati</taxon>
        <taxon>Actinomycetota</taxon>
        <taxon>Actinomycetes</taxon>
        <taxon>Micrococcales</taxon>
        <taxon>Beutenbergiaceae</taxon>
        <taxon>Beutenbergia</taxon>
    </lineage>
</organism>
<dbReference type="EMBL" id="CP001618">
    <property type="protein sequence ID" value="ACQ78666.1"/>
    <property type="molecule type" value="Genomic_DNA"/>
</dbReference>
<protein>
    <submittedName>
        <fullName evidence="1">Uncharacterized protein</fullName>
    </submittedName>
</protein>
<dbReference type="Gene3D" id="3.40.50.300">
    <property type="entry name" value="P-loop containing nucleotide triphosphate hydrolases"/>
    <property type="match status" value="1"/>
</dbReference>
<dbReference type="HOGENOM" id="CLU_092760_1_0_11"/>
<keyword evidence="2" id="KW-1185">Reference proteome</keyword>
<dbReference type="CDD" id="cd02019">
    <property type="entry name" value="NK"/>
    <property type="match status" value="1"/>
</dbReference>
<dbReference type="SUPFAM" id="SSF52540">
    <property type="entry name" value="P-loop containing nucleoside triphosphate hydrolases"/>
    <property type="match status" value="1"/>
</dbReference>
<dbReference type="KEGG" id="bcv:Bcav_0402"/>
<name>C5BWK8_BEUC1</name>
<proteinExistence type="predicted"/>
<gene>
    <name evidence="1" type="ordered locus">Bcav_0402</name>
</gene>
<dbReference type="AlphaFoldDB" id="C5BWK8"/>